<organism evidence="1 2">
    <name type="scientific">Rhabditophanes sp. KR3021</name>
    <dbReference type="NCBI Taxonomy" id="114890"/>
    <lineage>
        <taxon>Eukaryota</taxon>
        <taxon>Metazoa</taxon>
        <taxon>Ecdysozoa</taxon>
        <taxon>Nematoda</taxon>
        <taxon>Chromadorea</taxon>
        <taxon>Rhabditida</taxon>
        <taxon>Tylenchina</taxon>
        <taxon>Panagrolaimomorpha</taxon>
        <taxon>Strongyloidoidea</taxon>
        <taxon>Alloionematidae</taxon>
        <taxon>Rhabditophanes</taxon>
    </lineage>
</organism>
<sequence>MTSAFEMVQSGDDKGNKKDPFQATKIWDSILSKFRKNMPLKKHRAYLRYYEQSFSGKEAVDFMMSQLPALLVTKKEVTRKRCQSLLSKIMDLKVFFNVRKDLDTTFRDDDTLYKFGDLFTTDSTQANRVQRSSSVNENDLRMLTRNNISPTIKFSRQQLEVAASSDTDISCWRMVLINLLKDHLDKRNLSYVLPSLYSDTFINFNCSQIGSKGIVSSFSPKHDIDICLMKMMRFLARFPLDVDKYVGIDKTYQGLEQDTYRSIVVQLKKLSEGEAMIDKTLSHALIACFKAFTEKDVSTVVRLRQRIAESDYFQNEATSKVCTQIVAYILDNEREIFAIPEELTLSHAIYLTDNDYALATRQKVLKTGPSQMLPNVYNQENKSSQCLPSYSNRISLDDYERQRVKATEDNLTSLLSSIVSNSNESEKKKLLKAFKKEHPAIYFAKFPNDHPEVMLPMFVRRVRSFLL</sequence>
<proteinExistence type="predicted"/>
<reference evidence="2" key="1">
    <citation type="submission" date="2016-11" db="UniProtKB">
        <authorList>
            <consortium name="WormBaseParasite"/>
        </authorList>
    </citation>
    <scope>IDENTIFICATION</scope>
    <source>
        <strain evidence="2">KR3021</strain>
    </source>
</reference>
<dbReference type="Proteomes" id="UP000095286">
    <property type="component" value="Unplaced"/>
</dbReference>
<evidence type="ECO:0000313" key="1">
    <source>
        <dbReference type="Proteomes" id="UP000095286"/>
    </source>
</evidence>
<dbReference type="WBParaSite" id="RSKR_0000665100.1">
    <property type="protein sequence ID" value="RSKR_0000665100.1"/>
    <property type="gene ID" value="RSKR_0000665100"/>
</dbReference>
<accession>A0AC35U143</accession>
<protein>
    <submittedName>
        <fullName evidence="2">DEP domain-containing protein</fullName>
    </submittedName>
</protein>
<evidence type="ECO:0000313" key="2">
    <source>
        <dbReference type="WBParaSite" id="RSKR_0000665100.1"/>
    </source>
</evidence>
<name>A0AC35U143_9BILA</name>